<proteinExistence type="predicted"/>
<gene>
    <name evidence="8" type="primary">NCAS0C04570</name>
    <name evidence="8" type="ordered locus">NCAS_0C04570</name>
</gene>
<name>G0VD85_NAUCA</name>
<keyword evidence="1" id="KW-0479">Metal-binding</keyword>
<dbReference type="AlphaFoldDB" id="G0VD85"/>
<reference evidence="8 9" key="1">
    <citation type="journal article" date="2011" name="Proc. Natl. Acad. Sci. U.S.A.">
        <title>Evolutionary erosion of yeast sex chromosomes by mating-type switching accidents.</title>
        <authorList>
            <person name="Gordon J.L."/>
            <person name="Armisen D."/>
            <person name="Proux-Wera E."/>
            <person name="Oheigeartaigh S.S."/>
            <person name="Byrne K.P."/>
            <person name="Wolfe K.H."/>
        </authorList>
    </citation>
    <scope>NUCLEOTIDE SEQUENCE [LARGE SCALE GENOMIC DNA]</scope>
    <source>
        <strain evidence="9">ATCC 76901 / BCRC 22586 / CBS 4309 / NBRC 1992 / NRRL Y-12630</strain>
    </source>
</reference>
<dbReference type="InParanoid" id="G0VD85"/>
<evidence type="ECO:0000256" key="1">
    <source>
        <dbReference type="ARBA" id="ARBA00022723"/>
    </source>
</evidence>
<dbReference type="eggNOG" id="KOG1601">
    <property type="taxonomic scope" value="Eukaryota"/>
</dbReference>
<dbReference type="STRING" id="1064592.G0VD85"/>
<evidence type="ECO:0000256" key="3">
    <source>
        <dbReference type="ARBA" id="ARBA00022833"/>
    </source>
</evidence>
<dbReference type="Proteomes" id="UP000001640">
    <property type="component" value="Chromosome 3"/>
</dbReference>
<keyword evidence="5" id="KW-0804">Transcription</keyword>
<evidence type="ECO:0000256" key="2">
    <source>
        <dbReference type="ARBA" id="ARBA00022771"/>
    </source>
</evidence>
<dbReference type="GO" id="GO:0006355">
    <property type="term" value="P:regulation of DNA-templated transcription"/>
    <property type="evidence" value="ECO:0007669"/>
    <property type="project" value="InterPro"/>
</dbReference>
<sequence length="176" mass="20047">MLLQPFNYLVLASIEAVAREGANSGDDVKVLKPVGQIRKKRTTRFVVNIIRHHLPCGKEVESGSLTSIETKLASKKVVVENEERCRQCSSSEIGQWRRGPYGPHTLCNKCGLFYSKVTKRFGSRSANMLMRYHREMSIEDRHVPQKCSIPMDFVERLLADEQLDPNFFPILPVSIN</sequence>
<dbReference type="GO" id="GO:0008270">
    <property type="term" value="F:zinc ion binding"/>
    <property type="evidence" value="ECO:0007669"/>
    <property type="project" value="UniProtKB-KW"/>
</dbReference>
<dbReference type="InterPro" id="IPR013088">
    <property type="entry name" value="Znf_NHR/GATA"/>
</dbReference>
<organism evidence="8 9">
    <name type="scientific">Naumovozyma castellii</name>
    <name type="common">Yeast</name>
    <name type="synonym">Saccharomyces castellii</name>
    <dbReference type="NCBI Taxonomy" id="27288"/>
    <lineage>
        <taxon>Eukaryota</taxon>
        <taxon>Fungi</taxon>
        <taxon>Dikarya</taxon>
        <taxon>Ascomycota</taxon>
        <taxon>Saccharomycotina</taxon>
        <taxon>Saccharomycetes</taxon>
        <taxon>Saccharomycetales</taxon>
        <taxon>Saccharomycetaceae</taxon>
        <taxon>Naumovozyma</taxon>
    </lineage>
</organism>
<dbReference type="Pfam" id="PF00320">
    <property type="entry name" value="GATA"/>
    <property type="match status" value="1"/>
</dbReference>
<keyword evidence="4" id="KW-0805">Transcription regulation</keyword>
<feature type="domain" description="GATA-type" evidence="7">
    <location>
        <begin position="79"/>
        <end position="114"/>
    </location>
</feature>
<keyword evidence="9" id="KW-1185">Reference proteome</keyword>
<evidence type="ECO:0000256" key="5">
    <source>
        <dbReference type="ARBA" id="ARBA00023163"/>
    </source>
</evidence>
<dbReference type="SUPFAM" id="SSF57716">
    <property type="entry name" value="Glucocorticoid receptor-like (DNA-binding domain)"/>
    <property type="match status" value="1"/>
</dbReference>
<dbReference type="PANTHER" id="PTHR47172">
    <property type="entry name" value="OS01G0976800 PROTEIN"/>
    <property type="match status" value="1"/>
</dbReference>
<accession>G0VD85</accession>
<evidence type="ECO:0000256" key="6">
    <source>
        <dbReference type="PROSITE-ProRule" id="PRU00094"/>
    </source>
</evidence>
<keyword evidence="2 6" id="KW-0863">Zinc-finger</keyword>
<dbReference type="CDD" id="cd00202">
    <property type="entry name" value="ZnF_GATA"/>
    <property type="match status" value="1"/>
</dbReference>
<evidence type="ECO:0000259" key="7">
    <source>
        <dbReference type="PROSITE" id="PS50114"/>
    </source>
</evidence>
<keyword evidence="3" id="KW-0862">Zinc</keyword>
<evidence type="ECO:0000313" key="8">
    <source>
        <dbReference type="EMBL" id="CCC69447.1"/>
    </source>
</evidence>
<evidence type="ECO:0000256" key="4">
    <source>
        <dbReference type="ARBA" id="ARBA00023015"/>
    </source>
</evidence>
<dbReference type="HOGENOM" id="CLU_1525570_0_0_1"/>
<dbReference type="PROSITE" id="PS50114">
    <property type="entry name" value="GATA_ZN_FINGER_2"/>
    <property type="match status" value="1"/>
</dbReference>
<dbReference type="RefSeq" id="XP_003675811.1">
    <property type="nucleotide sequence ID" value="XM_003675763.1"/>
</dbReference>
<dbReference type="FunCoup" id="G0VD85">
    <property type="interactions" value="637"/>
</dbReference>
<dbReference type="GO" id="GO:0043565">
    <property type="term" value="F:sequence-specific DNA binding"/>
    <property type="evidence" value="ECO:0007669"/>
    <property type="project" value="InterPro"/>
</dbReference>
<protein>
    <recommendedName>
        <fullName evidence="7">GATA-type domain-containing protein</fullName>
    </recommendedName>
</protein>
<dbReference type="EMBL" id="HE576754">
    <property type="protein sequence ID" value="CCC69447.1"/>
    <property type="molecule type" value="Genomic_DNA"/>
</dbReference>
<dbReference type="SMART" id="SM00401">
    <property type="entry name" value="ZnF_GATA"/>
    <property type="match status" value="1"/>
</dbReference>
<dbReference type="InterPro" id="IPR000679">
    <property type="entry name" value="Znf_GATA"/>
</dbReference>
<dbReference type="OrthoDB" id="2162994at2759"/>
<dbReference type="Gene3D" id="3.30.50.10">
    <property type="entry name" value="Erythroid Transcription Factor GATA-1, subunit A"/>
    <property type="match status" value="1"/>
</dbReference>
<reference key="2">
    <citation type="submission" date="2011-08" db="EMBL/GenBank/DDBJ databases">
        <title>Genome sequence of Naumovozyma castellii.</title>
        <authorList>
            <person name="Gordon J.L."/>
            <person name="Armisen D."/>
            <person name="Proux-Wera E."/>
            <person name="OhEigeartaigh S.S."/>
            <person name="Byrne K.P."/>
            <person name="Wolfe K.H."/>
        </authorList>
    </citation>
    <scope>NUCLEOTIDE SEQUENCE</scope>
    <source>
        <strain>Type strain:CBS 4309</strain>
    </source>
</reference>
<dbReference type="GeneID" id="96903028"/>
<dbReference type="KEGG" id="ncs:NCAS_0C04570"/>
<evidence type="ECO:0000313" key="9">
    <source>
        <dbReference type="Proteomes" id="UP000001640"/>
    </source>
</evidence>
<dbReference type="PANTHER" id="PTHR47172:SF24">
    <property type="entry name" value="GATA ZINC FINGER DOMAIN-CONTAINING PROTEIN 14-RELATED"/>
    <property type="match status" value="1"/>
</dbReference>